<dbReference type="Pfam" id="PF23457">
    <property type="entry name" value="LysM2_NFP"/>
    <property type="match status" value="1"/>
</dbReference>
<feature type="domain" description="LysM" evidence="3">
    <location>
        <begin position="106"/>
        <end position="153"/>
    </location>
</feature>
<keyword evidence="5" id="KW-1185">Reference proteome</keyword>
<dbReference type="OrthoDB" id="2107166at2759"/>
<protein>
    <recommendedName>
        <fullName evidence="3">LysM domain-containing protein</fullName>
    </recommendedName>
</protein>
<feature type="chain" id="PRO_5035229276" description="LysM domain-containing protein" evidence="2">
    <location>
        <begin position="23"/>
        <end position="391"/>
    </location>
</feature>
<gene>
    <name evidence="4" type="ORF">CMV_018156</name>
</gene>
<evidence type="ECO:0000259" key="3">
    <source>
        <dbReference type="PROSITE" id="PS51782"/>
    </source>
</evidence>
<dbReference type="CDD" id="cd00118">
    <property type="entry name" value="LysM"/>
    <property type="match status" value="1"/>
</dbReference>
<dbReference type="PANTHER" id="PTHR33734:SF11">
    <property type="entry name" value="LYSM DOMAIN-CONTAINING GPI-ANCHORED PROTEIN 2"/>
    <property type="match status" value="1"/>
</dbReference>
<dbReference type="Gene3D" id="3.10.350.10">
    <property type="entry name" value="LysM domain"/>
    <property type="match status" value="2"/>
</dbReference>
<feature type="compositionally biased region" description="Low complexity" evidence="1">
    <location>
        <begin position="324"/>
        <end position="339"/>
    </location>
</feature>
<feature type="region of interest" description="Disordered" evidence="1">
    <location>
        <begin position="324"/>
        <end position="346"/>
    </location>
</feature>
<dbReference type="EMBL" id="JRKL02003001">
    <property type="protein sequence ID" value="KAF3956754.1"/>
    <property type="molecule type" value="Genomic_DNA"/>
</dbReference>
<dbReference type="Pfam" id="PF01476">
    <property type="entry name" value="LysM"/>
    <property type="match status" value="1"/>
</dbReference>
<organism evidence="4 5">
    <name type="scientific">Castanea mollissima</name>
    <name type="common">Chinese chestnut</name>
    <dbReference type="NCBI Taxonomy" id="60419"/>
    <lineage>
        <taxon>Eukaryota</taxon>
        <taxon>Viridiplantae</taxon>
        <taxon>Streptophyta</taxon>
        <taxon>Embryophyta</taxon>
        <taxon>Tracheophyta</taxon>
        <taxon>Spermatophyta</taxon>
        <taxon>Magnoliopsida</taxon>
        <taxon>eudicotyledons</taxon>
        <taxon>Gunneridae</taxon>
        <taxon>Pentapetalae</taxon>
        <taxon>rosids</taxon>
        <taxon>fabids</taxon>
        <taxon>Fagales</taxon>
        <taxon>Fagaceae</taxon>
        <taxon>Castanea</taxon>
    </lineage>
</organism>
<evidence type="ECO:0000256" key="1">
    <source>
        <dbReference type="SAM" id="MobiDB-lite"/>
    </source>
</evidence>
<dbReference type="AlphaFoldDB" id="A0A8J4R0F3"/>
<sequence>MGYAKVFVGVLFLFVTLATTSAIKCATNTTTTNSTCRSLIDYVPVNNTVLSAVQSLFQIKRFHDLLGANDFPTSTLPNQTLQALHRIRIPFTCRCENGTGVSDRAPVYTVKKDDGLYNIAFFTFSNLVKYEEIAKVNGIPDPNNITVGQELWIPLPCSCDEVEGAKVVHYGHVVEAGSSVDQIATVYGTTPAILLNLNEMANASQLQAGQVFDVPLKACNSSVNSSSLDYPLLVANGTYVYTANDCVNCKCSSGNNYILQCETSGLKPSKTWSTCPAAQCNGKSSLYLLGNVTTASTTCNQTTCAYSGFTNESIFTTLATESTCPAGGPTGSPTSSPGSDASKNGLQGLSPAAAPSGIPTSDAFKIGLQGLRWNFHFFSIQLIFLCFHLSQ</sequence>
<feature type="domain" description="LysM" evidence="3">
    <location>
        <begin position="170"/>
        <end position="214"/>
    </location>
</feature>
<dbReference type="InterPro" id="IPR018392">
    <property type="entry name" value="LysM"/>
</dbReference>
<accession>A0A8J4R0F3</accession>
<evidence type="ECO:0000256" key="2">
    <source>
        <dbReference type="SAM" id="SignalP"/>
    </source>
</evidence>
<dbReference type="PROSITE" id="PS51782">
    <property type="entry name" value="LYSM"/>
    <property type="match status" value="2"/>
</dbReference>
<dbReference type="Proteomes" id="UP000737018">
    <property type="component" value="Unassembled WGS sequence"/>
</dbReference>
<dbReference type="InterPro" id="IPR036779">
    <property type="entry name" value="LysM_dom_sf"/>
</dbReference>
<dbReference type="InterPro" id="IPR059143">
    <property type="entry name" value="NFP_LysM2"/>
</dbReference>
<comment type="caution">
    <text evidence="4">The sequence shown here is derived from an EMBL/GenBank/DDBJ whole genome shotgun (WGS) entry which is preliminary data.</text>
</comment>
<name>A0A8J4R0F3_9ROSI</name>
<dbReference type="PANTHER" id="PTHR33734">
    <property type="entry name" value="LYSM DOMAIN-CONTAINING GPI-ANCHORED PROTEIN 2"/>
    <property type="match status" value="1"/>
</dbReference>
<keyword evidence="2" id="KW-0732">Signal</keyword>
<proteinExistence type="predicted"/>
<dbReference type="SMART" id="SM00257">
    <property type="entry name" value="LysM"/>
    <property type="match status" value="2"/>
</dbReference>
<evidence type="ECO:0000313" key="4">
    <source>
        <dbReference type="EMBL" id="KAF3956754.1"/>
    </source>
</evidence>
<reference evidence="4" key="1">
    <citation type="submission" date="2020-03" db="EMBL/GenBank/DDBJ databases">
        <title>Castanea mollissima Vanexum genome sequencing.</title>
        <authorList>
            <person name="Staton M."/>
        </authorList>
    </citation>
    <scope>NUCLEOTIDE SEQUENCE</scope>
    <source>
        <tissue evidence="4">Leaf</tissue>
    </source>
</reference>
<evidence type="ECO:0000313" key="5">
    <source>
        <dbReference type="Proteomes" id="UP000737018"/>
    </source>
</evidence>
<feature type="signal peptide" evidence="2">
    <location>
        <begin position="1"/>
        <end position="22"/>
    </location>
</feature>
<dbReference type="SUPFAM" id="SSF54106">
    <property type="entry name" value="LysM domain"/>
    <property type="match status" value="2"/>
</dbReference>